<feature type="signal peptide" evidence="1">
    <location>
        <begin position="1"/>
        <end position="18"/>
    </location>
</feature>
<dbReference type="Gene3D" id="3.40.50.1820">
    <property type="entry name" value="alpha/beta hydrolase"/>
    <property type="match status" value="1"/>
</dbReference>
<evidence type="ECO:0000313" key="3">
    <source>
        <dbReference type="EMBL" id="KAJ4387595.1"/>
    </source>
</evidence>
<name>A0A9W8YPK2_9PEZI</name>
<dbReference type="PANTHER" id="PTHR45763">
    <property type="entry name" value="HYDROLASE, ALPHA/BETA FOLD FAMILY PROTEIN, EXPRESSED-RELATED"/>
    <property type="match status" value="1"/>
</dbReference>
<keyword evidence="1" id="KW-0732">Signal</keyword>
<proteinExistence type="predicted"/>
<dbReference type="EMBL" id="JAPEVB010000005">
    <property type="protein sequence ID" value="KAJ4387595.1"/>
    <property type="molecule type" value="Genomic_DNA"/>
</dbReference>
<evidence type="ECO:0000256" key="1">
    <source>
        <dbReference type="SAM" id="SignalP"/>
    </source>
</evidence>
<protein>
    <recommendedName>
        <fullName evidence="2">AB hydrolase-1 domain-containing protein</fullName>
    </recommendedName>
</protein>
<keyword evidence="4" id="KW-1185">Reference proteome</keyword>
<dbReference type="OrthoDB" id="294702at2759"/>
<dbReference type="PANTHER" id="PTHR45763:SF46">
    <property type="entry name" value="AB HYDROLASE-1 DOMAIN-CONTAINING PROTEIN"/>
    <property type="match status" value="1"/>
</dbReference>
<sequence>MWTAKPWLLTGLRYQALGLPVLLQHVPVSHYTNNAPGSLAEVTARSPHPDADRYNRAVTLPDGRTLAWAEAGAPAGFPLFFFHGFPGSRLEARGIEDIGCRYNVRFICPERPGYGRSTFQPGRRITDWPADVQHIARHLEVKRYGVMGGSGGGPYALACADAIPADELASVGLLCSAAPWEAGRQGLPWSARLGSYAATYIPSIATSIIDFCLKVAQRLAASKSGEKFLDDLALKAAKTAGKVVPESEMTVEATAARRKRLKAVFLEPFSQGSQGFVHEAYLLCRSYVFSLEKIRYQGKIHIWHGTVDNNSPIRIIR</sequence>
<accession>A0A9W8YPK2</accession>
<reference evidence="3" key="1">
    <citation type="submission" date="2022-10" db="EMBL/GenBank/DDBJ databases">
        <title>Tapping the CABI collections for fungal endophytes: first genome assemblies for Collariella, Neodidymelliopsis, Ascochyta clinopodiicola, Didymella pomorum, Didymosphaeria variabile, Neocosmospora piperis and Neocucurbitaria cava.</title>
        <authorList>
            <person name="Hill R."/>
        </authorList>
    </citation>
    <scope>NUCLEOTIDE SEQUENCE</scope>
    <source>
        <strain evidence="3">IMI 355082</strain>
    </source>
</reference>
<feature type="chain" id="PRO_5040785201" description="AB hydrolase-1 domain-containing protein" evidence="1">
    <location>
        <begin position="19"/>
        <end position="317"/>
    </location>
</feature>
<evidence type="ECO:0000259" key="2">
    <source>
        <dbReference type="Pfam" id="PF12697"/>
    </source>
</evidence>
<organism evidence="3 4">
    <name type="scientific">Gnomoniopsis smithogilvyi</name>
    <dbReference type="NCBI Taxonomy" id="1191159"/>
    <lineage>
        <taxon>Eukaryota</taxon>
        <taxon>Fungi</taxon>
        <taxon>Dikarya</taxon>
        <taxon>Ascomycota</taxon>
        <taxon>Pezizomycotina</taxon>
        <taxon>Sordariomycetes</taxon>
        <taxon>Sordariomycetidae</taxon>
        <taxon>Diaporthales</taxon>
        <taxon>Gnomoniaceae</taxon>
        <taxon>Gnomoniopsis</taxon>
    </lineage>
</organism>
<dbReference type="InterPro" id="IPR029058">
    <property type="entry name" value="AB_hydrolase_fold"/>
</dbReference>
<dbReference type="AlphaFoldDB" id="A0A9W8YPK2"/>
<dbReference type="InterPro" id="IPR000073">
    <property type="entry name" value="AB_hydrolase_1"/>
</dbReference>
<comment type="caution">
    <text evidence="3">The sequence shown here is derived from an EMBL/GenBank/DDBJ whole genome shotgun (WGS) entry which is preliminary data.</text>
</comment>
<evidence type="ECO:0000313" key="4">
    <source>
        <dbReference type="Proteomes" id="UP001140453"/>
    </source>
</evidence>
<feature type="domain" description="AB hydrolase-1" evidence="2">
    <location>
        <begin position="80"/>
        <end position="233"/>
    </location>
</feature>
<dbReference type="Proteomes" id="UP001140453">
    <property type="component" value="Unassembled WGS sequence"/>
</dbReference>
<gene>
    <name evidence="3" type="ORF">N0V93_008191</name>
</gene>
<dbReference type="Pfam" id="PF12697">
    <property type="entry name" value="Abhydrolase_6"/>
    <property type="match status" value="1"/>
</dbReference>
<dbReference type="SUPFAM" id="SSF53474">
    <property type="entry name" value="alpha/beta-Hydrolases"/>
    <property type="match status" value="1"/>
</dbReference>